<dbReference type="PROSITE" id="PS50977">
    <property type="entry name" value="HTH_TETR_2"/>
    <property type="match status" value="1"/>
</dbReference>
<dbReference type="InterPro" id="IPR023772">
    <property type="entry name" value="DNA-bd_HTH_TetR-type_CS"/>
</dbReference>
<gene>
    <name evidence="5" type="ORF">FGF04_02655</name>
</gene>
<dbReference type="PANTHER" id="PTHR30055:SF226">
    <property type="entry name" value="HTH-TYPE TRANSCRIPTIONAL REGULATOR PKSA"/>
    <property type="match status" value="1"/>
</dbReference>
<dbReference type="OrthoDB" id="956698at2"/>
<dbReference type="InterPro" id="IPR050109">
    <property type="entry name" value="HTH-type_TetR-like_transc_reg"/>
</dbReference>
<evidence type="ECO:0000313" key="6">
    <source>
        <dbReference type="Proteomes" id="UP000324965"/>
    </source>
</evidence>
<keyword evidence="1 2" id="KW-0238">DNA-binding</keyword>
<name>A0A5B0BP56_9ACTN</name>
<dbReference type="GO" id="GO:0003700">
    <property type="term" value="F:DNA-binding transcription factor activity"/>
    <property type="evidence" value="ECO:0007669"/>
    <property type="project" value="TreeGrafter"/>
</dbReference>
<evidence type="ECO:0000313" key="5">
    <source>
        <dbReference type="EMBL" id="KAA0942585.1"/>
    </source>
</evidence>
<dbReference type="AlphaFoldDB" id="A0A5B0BP56"/>
<protein>
    <submittedName>
        <fullName evidence="5">TetR/AcrR family transcriptional regulator</fullName>
    </submittedName>
</protein>
<reference evidence="5 6" key="1">
    <citation type="submission" date="2019-05" db="EMBL/GenBank/DDBJ databases">
        <authorList>
            <person name="Hariharan J."/>
            <person name="Choudoir M.J."/>
            <person name="Diebold P."/>
            <person name="Panke-Buisse K."/>
            <person name="Buckley D.H."/>
        </authorList>
    </citation>
    <scope>NUCLEOTIDE SEQUENCE [LARGE SCALE GENOMIC DNA]</scope>
    <source>
        <strain evidence="5 6">SUN51</strain>
    </source>
</reference>
<dbReference type="PRINTS" id="PR00455">
    <property type="entry name" value="HTHTETR"/>
</dbReference>
<dbReference type="PROSITE" id="PS01081">
    <property type="entry name" value="HTH_TETR_1"/>
    <property type="match status" value="1"/>
</dbReference>
<dbReference type="SUPFAM" id="SSF46689">
    <property type="entry name" value="Homeodomain-like"/>
    <property type="match status" value="1"/>
</dbReference>
<organism evidence="5 6">
    <name type="scientific">Streptomyces apricus</name>
    <dbReference type="NCBI Taxonomy" id="1828112"/>
    <lineage>
        <taxon>Bacteria</taxon>
        <taxon>Bacillati</taxon>
        <taxon>Actinomycetota</taxon>
        <taxon>Actinomycetes</taxon>
        <taxon>Kitasatosporales</taxon>
        <taxon>Streptomycetaceae</taxon>
        <taxon>Streptomyces</taxon>
    </lineage>
</organism>
<dbReference type="Pfam" id="PF00440">
    <property type="entry name" value="TetR_N"/>
    <property type="match status" value="1"/>
</dbReference>
<dbReference type="InterPro" id="IPR009057">
    <property type="entry name" value="Homeodomain-like_sf"/>
</dbReference>
<evidence type="ECO:0000256" key="2">
    <source>
        <dbReference type="PROSITE-ProRule" id="PRU00335"/>
    </source>
</evidence>
<comment type="caution">
    <text evidence="5">The sequence shown here is derived from an EMBL/GenBank/DDBJ whole genome shotgun (WGS) entry which is preliminary data.</text>
</comment>
<feature type="DNA-binding region" description="H-T-H motif" evidence="2">
    <location>
        <begin position="47"/>
        <end position="66"/>
    </location>
</feature>
<keyword evidence="6" id="KW-1185">Reference proteome</keyword>
<sequence length="211" mass="23546">MTNGEREATVTAGNGPGLRERNKARRRRHILHTALRLFVEHGYEGTTIADIAAAAEVAPRTVTGYFPSKLDFVTEWPAEREQRLIALYHADPSVGFVELVDKWWRDLRDHLDHEEAALTRAMTLANPGVAALAEVEVSRRTPGAEFPFDGTDQQDPFEAAGRAAIRGVNRSFERSVAEGRMTDRLHEDLLNLIRSIAETTRVGHGALKLDR</sequence>
<evidence type="ECO:0000256" key="3">
    <source>
        <dbReference type="SAM" id="MobiDB-lite"/>
    </source>
</evidence>
<dbReference type="InterPro" id="IPR001647">
    <property type="entry name" value="HTH_TetR"/>
</dbReference>
<feature type="region of interest" description="Disordered" evidence="3">
    <location>
        <begin position="1"/>
        <end position="20"/>
    </location>
</feature>
<proteinExistence type="predicted"/>
<accession>A0A5B0BP56</accession>
<dbReference type="Gene3D" id="1.10.357.10">
    <property type="entry name" value="Tetracycline Repressor, domain 2"/>
    <property type="match status" value="1"/>
</dbReference>
<dbReference type="Proteomes" id="UP000324965">
    <property type="component" value="Unassembled WGS sequence"/>
</dbReference>
<dbReference type="EMBL" id="VDFC01000006">
    <property type="protein sequence ID" value="KAA0942585.1"/>
    <property type="molecule type" value="Genomic_DNA"/>
</dbReference>
<dbReference type="GO" id="GO:0000976">
    <property type="term" value="F:transcription cis-regulatory region binding"/>
    <property type="evidence" value="ECO:0007669"/>
    <property type="project" value="TreeGrafter"/>
</dbReference>
<evidence type="ECO:0000256" key="1">
    <source>
        <dbReference type="ARBA" id="ARBA00023125"/>
    </source>
</evidence>
<evidence type="ECO:0000259" key="4">
    <source>
        <dbReference type="PROSITE" id="PS50977"/>
    </source>
</evidence>
<feature type="domain" description="HTH tetR-type" evidence="4">
    <location>
        <begin position="24"/>
        <end position="84"/>
    </location>
</feature>
<dbReference type="PANTHER" id="PTHR30055">
    <property type="entry name" value="HTH-TYPE TRANSCRIPTIONAL REGULATOR RUTR"/>
    <property type="match status" value="1"/>
</dbReference>